<evidence type="ECO:0000313" key="1">
    <source>
        <dbReference type="EMBL" id="PJZ91055.1"/>
    </source>
</evidence>
<sequence>MAIATGIGDGFSNLKKPFAANKKIKPNQRSKTEVRGKMDRGFTLETAVIITNKVKIKVIPIKTMPRTSSN</sequence>
<accession>A0A2N0B3F5</accession>
<reference evidence="1" key="1">
    <citation type="submission" date="2017-07" db="EMBL/GenBank/DDBJ databases">
        <title>Leptospira spp. isolated from tropical soils.</title>
        <authorList>
            <person name="Thibeaux R."/>
            <person name="Iraola G."/>
            <person name="Ferres I."/>
            <person name="Bierque E."/>
            <person name="Girault D."/>
            <person name="Soupe-Gilbert M.-E."/>
            <person name="Picardeau M."/>
            <person name="Goarant C."/>
        </authorList>
    </citation>
    <scope>NUCLEOTIDE SEQUENCE [LARGE SCALE GENOMIC DNA]</scope>
    <source>
        <strain evidence="1">ATI7-C-A5</strain>
    </source>
</reference>
<dbReference type="EMBL" id="NPEF01000395">
    <property type="protein sequence ID" value="PJZ91055.1"/>
    <property type="molecule type" value="Genomic_DNA"/>
</dbReference>
<name>A0A2N0B3F5_9LEPT</name>
<comment type="caution">
    <text evidence="1">The sequence shown here is derived from an EMBL/GenBank/DDBJ whole genome shotgun (WGS) entry which is preliminary data.</text>
</comment>
<proteinExistence type="predicted"/>
<dbReference type="AlphaFoldDB" id="A0A2N0B3F5"/>
<gene>
    <name evidence="1" type="ORF">CH379_20820</name>
</gene>
<organism evidence="1">
    <name type="scientific">Leptospira ellisii</name>
    <dbReference type="NCBI Taxonomy" id="2023197"/>
    <lineage>
        <taxon>Bacteria</taxon>
        <taxon>Pseudomonadati</taxon>
        <taxon>Spirochaetota</taxon>
        <taxon>Spirochaetia</taxon>
        <taxon>Leptospirales</taxon>
        <taxon>Leptospiraceae</taxon>
        <taxon>Leptospira</taxon>
    </lineage>
</organism>
<protein>
    <submittedName>
        <fullName evidence="1">Uncharacterized protein</fullName>
    </submittedName>
</protein>